<gene>
    <name evidence="3" type="ORF">DICPUDRAFT_153092</name>
</gene>
<feature type="region of interest" description="Disordered" evidence="1">
    <location>
        <begin position="1"/>
        <end position="97"/>
    </location>
</feature>
<dbReference type="PANTHER" id="PTHR21860:SF2">
    <property type="entry name" value="GENERAL TRANSCRIPTION FACTOR 3C POLYPEPTIDE 6"/>
    <property type="match status" value="1"/>
</dbReference>
<dbReference type="eggNOG" id="ENOG502RHU5">
    <property type="taxonomic scope" value="Eukaryota"/>
</dbReference>
<feature type="region of interest" description="Disordered" evidence="1">
    <location>
        <begin position="190"/>
        <end position="244"/>
    </location>
</feature>
<dbReference type="STRING" id="5786.F0ZN14"/>
<proteinExistence type="predicted"/>
<dbReference type="InParanoid" id="F0ZN14"/>
<feature type="compositionally biased region" description="Basic and acidic residues" evidence="1">
    <location>
        <begin position="7"/>
        <end position="22"/>
    </location>
</feature>
<feature type="region of interest" description="Disordered" evidence="1">
    <location>
        <begin position="249"/>
        <end position="268"/>
    </location>
</feature>
<protein>
    <recommendedName>
        <fullName evidence="2">Transcription factor TFIIIC triple barrel domain-containing protein</fullName>
    </recommendedName>
</protein>
<evidence type="ECO:0000256" key="1">
    <source>
        <dbReference type="SAM" id="MobiDB-lite"/>
    </source>
</evidence>
<dbReference type="OMA" id="YQVENDD"/>
<dbReference type="Gene3D" id="2.60.40.4370">
    <property type="match status" value="1"/>
</dbReference>
<dbReference type="InterPro" id="IPR019481">
    <property type="entry name" value="TFIIIC_triple_barrel"/>
</dbReference>
<feature type="compositionally biased region" description="Polar residues" evidence="1">
    <location>
        <begin position="202"/>
        <end position="218"/>
    </location>
</feature>
<evidence type="ECO:0000313" key="4">
    <source>
        <dbReference type="Proteomes" id="UP000001064"/>
    </source>
</evidence>
<dbReference type="GO" id="GO:0000127">
    <property type="term" value="C:transcription factor TFIIIC complex"/>
    <property type="evidence" value="ECO:0000318"/>
    <property type="project" value="GO_Central"/>
</dbReference>
<sequence length="304" mass="34907">MDEEDTTSDKMSIDNSNKESNRSRSRKSTIARNTNKSIFKKNNRKSSNGDGNESFEDTSFDDSEIDDFINNEEYGDNVYDIEEEDDDDDETDDSDDDELYQISSEDEANITLQEEDLQEDELILPEDTLILLEISGEDPGFLLDKQYSLIGLDTPNPILKIGDIFYRGQYEEVFGTQLFFRNVSKKVTTSNNNINNFTQNTQPPGYSSQTLDSTQPLESSVNTNNDIDNNSKNENNDENDSIEFNTNKDTQQTQNSQQTQTQQHTNSRYKEVESLVYINKTSKKIIFHKIEVEKKKLISKPSHN</sequence>
<evidence type="ECO:0000313" key="3">
    <source>
        <dbReference type="EMBL" id="EGC34662.1"/>
    </source>
</evidence>
<dbReference type="KEGG" id="dpp:DICPUDRAFT_153092"/>
<feature type="compositionally biased region" description="Low complexity" evidence="1">
    <location>
        <begin position="219"/>
        <end position="228"/>
    </location>
</feature>
<keyword evidence="4" id="KW-1185">Reference proteome</keyword>
<dbReference type="AlphaFoldDB" id="F0ZN14"/>
<dbReference type="FunCoup" id="F0ZN14">
    <property type="interactions" value="725"/>
</dbReference>
<reference evidence="4" key="1">
    <citation type="journal article" date="2011" name="Genome Biol.">
        <title>Comparative genomics of the social amoebae Dictyostelium discoideum and Dictyostelium purpureum.</title>
        <authorList>
            <consortium name="US DOE Joint Genome Institute (JGI-PGF)"/>
            <person name="Sucgang R."/>
            <person name="Kuo A."/>
            <person name="Tian X."/>
            <person name="Salerno W."/>
            <person name="Parikh A."/>
            <person name="Feasley C.L."/>
            <person name="Dalin E."/>
            <person name="Tu H."/>
            <person name="Huang E."/>
            <person name="Barry K."/>
            <person name="Lindquist E."/>
            <person name="Shapiro H."/>
            <person name="Bruce D."/>
            <person name="Schmutz J."/>
            <person name="Salamov A."/>
            <person name="Fey P."/>
            <person name="Gaudet P."/>
            <person name="Anjard C."/>
            <person name="Babu M.M."/>
            <person name="Basu S."/>
            <person name="Bushmanova Y."/>
            <person name="van der Wel H."/>
            <person name="Katoh-Kurasawa M."/>
            <person name="Dinh C."/>
            <person name="Coutinho P.M."/>
            <person name="Saito T."/>
            <person name="Elias M."/>
            <person name="Schaap P."/>
            <person name="Kay R.R."/>
            <person name="Henrissat B."/>
            <person name="Eichinger L."/>
            <person name="Rivero F."/>
            <person name="Putnam N.H."/>
            <person name="West C.M."/>
            <person name="Loomis W.F."/>
            <person name="Chisholm R.L."/>
            <person name="Shaulsky G."/>
            <person name="Strassmann J.E."/>
            <person name="Queller D.C."/>
            <person name="Kuspa A."/>
            <person name="Grigoriev I.V."/>
        </authorList>
    </citation>
    <scope>NUCLEOTIDE SEQUENCE [LARGE SCALE GENOMIC DNA]</scope>
    <source>
        <strain evidence="4">QSDP1</strain>
    </source>
</reference>
<feature type="compositionally biased region" description="Acidic residues" evidence="1">
    <location>
        <begin position="53"/>
        <end position="97"/>
    </location>
</feature>
<dbReference type="OrthoDB" id="1877767at2759"/>
<dbReference type="PANTHER" id="PTHR21860">
    <property type="entry name" value="TRANSCRIPTION INITIATION FACTOR IIIC TFIIIC , POLYPEPTIDE 6-RELATED"/>
    <property type="match status" value="1"/>
</dbReference>
<accession>F0ZN14</accession>
<dbReference type="GeneID" id="10499420"/>
<dbReference type="VEuPathDB" id="AmoebaDB:DICPUDRAFT_153092"/>
<feature type="domain" description="Transcription factor TFIIIC triple barrel" evidence="2">
    <location>
        <begin position="126"/>
        <end position="292"/>
    </location>
</feature>
<feature type="compositionally biased region" description="Low complexity" evidence="1">
    <location>
        <begin position="249"/>
        <end position="266"/>
    </location>
</feature>
<dbReference type="GO" id="GO:0006383">
    <property type="term" value="P:transcription by RNA polymerase III"/>
    <property type="evidence" value="ECO:0000318"/>
    <property type="project" value="GO_Central"/>
</dbReference>
<dbReference type="Proteomes" id="UP000001064">
    <property type="component" value="Unassembled WGS sequence"/>
</dbReference>
<organism evidence="3 4">
    <name type="scientific">Dictyostelium purpureum</name>
    <name type="common">Slime mold</name>
    <dbReference type="NCBI Taxonomy" id="5786"/>
    <lineage>
        <taxon>Eukaryota</taxon>
        <taxon>Amoebozoa</taxon>
        <taxon>Evosea</taxon>
        <taxon>Eumycetozoa</taxon>
        <taxon>Dictyostelia</taxon>
        <taxon>Dictyosteliales</taxon>
        <taxon>Dictyosteliaceae</taxon>
        <taxon>Dictyostelium</taxon>
    </lineage>
</organism>
<feature type="compositionally biased region" description="Low complexity" evidence="1">
    <location>
        <begin position="190"/>
        <end position="201"/>
    </location>
</feature>
<dbReference type="InterPro" id="IPR042771">
    <property type="entry name" value="GTF3C6-like"/>
</dbReference>
<evidence type="ECO:0000259" key="2">
    <source>
        <dbReference type="Pfam" id="PF10419"/>
    </source>
</evidence>
<dbReference type="Pfam" id="PF10419">
    <property type="entry name" value="TFIIIC_sub6"/>
    <property type="match status" value="1"/>
</dbReference>
<dbReference type="EMBL" id="GL871088">
    <property type="protein sequence ID" value="EGC34662.1"/>
    <property type="molecule type" value="Genomic_DNA"/>
</dbReference>
<name>F0ZN14_DICPU</name>
<dbReference type="RefSeq" id="XP_003288799.1">
    <property type="nucleotide sequence ID" value="XM_003288751.1"/>
</dbReference>